<reference evidence="2" key="1">
    <citation type="journal article" date="2023" name="Int. J. Syst. Evol. Microbiol.">
        <title>Mesoterricola silvestris gen. nov., sp. nov., Mesoterricola sediminis sp. nov., Geothrix oryzae sp. nov., Geothrix edaphica sp. nov., Geothrix rubra sp. nov., and Geothrix limicola sp. nov., six novel members of Acidobacteriota isolated from soils.</title>
        <authorList>
            <person name="Itoh H."/>
            <person name="Sugisawa Y."/>
            <person name="Mise K."/>
            <person name="Xu Z."/>
            <person name="Kuniyasu M."/>
            <person name="Ushijima N."/>
            <person name="Kawano K."/>
            <person name="Kobayashi E."/>
            <person name="Shiratori Y."/>
            <person name="Masuda Y."/>
            <person name="Senoo K."/>
        </authorList>
    </citation>
    <scope>NUCLEOTIDE SEQUENCE</scope>
    <source>
        <strain evidence="2">W786</strain>
    </source>
</reference>
<feature type="transmembrane region" description="Helical" evidence="1">
    <location>
        <begin position="46"/>
        <end position="63"/>
    </location>
</feature>
<evidence type="ECO:0008006" key="4">
    <source>
        <dbReference type="Google" id="ProtNLM"/>
    </source>
</evidence>
<dbReference type="KEGG" id="msea:METESE_02490"/>
<evidence type="ECO:0000313" key="2">
    <source>
        <dbReference type="EMBL" id="BDU75291.1"/>
    </source>
</evidence>
<dbReference type="Proteomes" id="UP001228113">
    <property type="component" value="Chromosome"/>
</dbReference>
<evidence type="ECO:0000313" key="3">
    <source>
        <dbReference type="Proteomes" id="UP001228113"/>
    </source>
</evidence>
<evidence type="ECO:0000256" key="1">
    <source>
        <dbReference type="SAM" id="Phobius"/>
    </source>
</evidence>
<keyword evidence="3" id="KW-1185">Reference proteome</keyword>
<gene>
    <name evidence="2" type="ORF">METESE_02490</name>
</gene>
<sequence length="323" mass="36414">MLGGLVLVCVLAVSLMSAPVTTYIENYTRYDHLGWLPRKFVSLCARMKQGFFVALLVFLFANYRQYRVLTWIAVLGMAAFEVVFSFGSRIESLIVLLMGFSLYHLNVKPVNMKKGLAACLILAGLFTGVEVLRSYDFDLSMAGGAVSAKGVNPASEFGAVYFTGFHLYEERANDAIPPKETPMLFNDFISLVMPNDFKRWNPQYWYADAYFPDSVVPPETMGPIADSAIWGGELDLLARSLLNGLFFAFIVRWFLARQGKWWSMAVYVFCFATSIMTLKYSIFYHLNPLFKTFLPTILCVEGLRRAIAWGNRSRRGEAAAVQS</sequence>
<keyword evidence="1" id="KW-0472">Membrane</keyword>
<proteinExistence type="predicted"/>
<accession>A0AA48KB11</accession>
<dbReference type="AlphaFoldDB" id="A0AA48KB11"/>
<feature type="transmembrane region" description="Helical" evidence="1">
    <location>
        <begin position="261"/>
        <end position="282"/>
    </location>
</feature>
<feature type="transmembrane region" description="Helical" evidence="1">
    <location>
        <begin position="70"/>
        <end position="103"/>
    </location>
</feature>
<protein>
    <recommendedName>
        <fullName evidence="4">Oligosaccharide repeat unit polymerase</fullName>
    </recommendedName>
</protein>
<keyword evidence="1" id="KW-0812">Transmembrane</keyword>
<keyword evidence="1" id="KW-1133">Transmembrane helix</keyword>
<organism evidence="2 3">
    <name type="scientific">Mesoterricola sediminis</name>
    <dbReference type="NCBI Taxonomy" id="2927980"/>
    <lineage>
        <taxon>Bacteria</taxon>
        <taxon>Pseudomonadati</taxon>
        <taxon>Acidobacteriota</taxon>
        <taxon>Holophagae</taxon>
        <taxon>Holophagales</taxon>
        <taxon>Holophagaceae</taxon>
        <taxon>Mesoterricola</taxon>
    </lineage>
</organism>
<feature type="transmembrane region" description="Helical" evidence="1">
    <location>
        <begin position="236"/>
        <end position="255"/>
    </location>
</feature>
<name>A0AA48KB11_9BACT</name>
<dbReference type="EMBL" id="AP027081">
    <property type="protein sequence ID" value="BDU75291.1"/>
    <property type="molecule type" value="Genomic_DNA"/>
</dbReference>